<comment type="caution">
    <text evidence="2">The sequence shown here is derived from an EMBL/GenBank/DDBJ whole genome shotgun (WGS) entry which is preliminary data.</text>
</comment>
<dbReference type="Proteomes" id="UP000723463">
    <property type="component" value="Unassembled WGS sequence"/>
</dbReference>
<sequence>MANVVRGHLMDQQRPDYLQPVDAQDRYPWKEDLCSSADIVGSGKSTSSDTDANPKSNPTQQSRICKAIDDTPTSTNY</sequence>
<dbReference type="AlphaFoldDB" id="A0A9P6F962"/>
<protein>
    <submittedName>
        <fullName evidence="2">Uncharacterized protein</fullName>
    </submittedName>
</protein>
<feature type="region of interest" description="Disordered" evidence="1">
    <location>
        <begin position="1"/>
        <end position="23"/>
    </location>
</feature>
<name>A0A9P6F962_9FUNG</name>
<keyword evidence="3" id="KW-1185">Reference proteome</keyword>
<accession>A0A9P6F962</accession>
<gene>
    <name evidence="2" type="ORF">EC957_011701</name>
</gene>
<reference evidence="2" key="1">
    <citation type="journal article" date="2020" name="Fungal Divers.">
        <title>Resolving the Mortierellaceae phylogeny through synthesis of multi-gene phylogenetics and phylogenomics.</title>
        <authorList>
            <person name="Vandepol N."/>
            <person name="Liber J."/>
            <person name="Desiro A."/>
            <person name="Na H."/>
            <person name="Kennedy M."/>
            <person name="Barry K."/>
            <person name="Grigoriev I.V."/>
            <person name="Miller A.N."/>
            <person name="O'Donnell K."/>
            <person name="Stajich J.E."/>
            <person name="Bonito G."/>
        </authorList>
    </citation>
    <scope>NUCLEOTIDE SEQUENCE</scope>
    <source>
        <strain evidence="2">NRRL 2591</strain>
    </source>
</reference>
<proteinExistence type="predicted"/>
<feature type="compositionally biased region" description="Polar residues" evidence="1">
    <location>
        <begin position="43"/>
        <end position="63"/>
    </location>
</feature>
<feature type="region of interest" description="Disordered" evidence="1">
    <location>
        <begin position="38"/>
        <end position="77"/>
    </location>
</feature>
<evidence type="ECO:0000313" key="2">
    <source>
        <dbReference type="EMBL" id="KAF9544797.1"/>
    </source>
</evidence>
<evidence type="ECO:0000313" key="3">
    <source>
        <dbReference type="Proteomes" id="UP000723463"/>
    </source>
</evidence>
<dbReference type="EMBL" id="JAAAXW010000084">
    <property type="protein sequence ID" value="KAF9544797.1"/>
    <property type="molecule type" value="Genomic_DNA"/>
</dbReference>
<evidence type="ECO:0000256" key="1">
    <source>
        <dbReference type="SAM" id="MobiDB-lite"/>
    </source>
</evidence>
<organism evidence="2 3">
    <name type="scientific">Mortierella hygrophila</name>
    <dbReference type="NCBI Taxonomy" id="979708"/>
    <lineage>
        <taxon>Eukaryota</taxon>
        <taxon>Fungi</taxon>
        <taxon>Fungi incertae sedis</taxon>
        <taxon>Mucoromycota</taxon>
        <taxon>Mortierellomycotina</taxon>
        <taxon>Mortierellomycetes</taxon>
        <taxon>Mortierellales</taxon>
        <taxon>Mortierellaceae</taxon>
        <taxon>Mortierella</taxon>
    </lineage>
</organism>